<keyword evidence="2" id="KW-1133">Transmembrane helix</keyword>
<evidence type="ECO:0008006" key="5">
    <source>
        <dbReference type="Google" id="ProtNLM"/>
    </source>
</evidence>
<name>A0A022S3U5_ERYGU</name>
<evidence type="ECO:0000256" key="1">
    <source>
        <dbReference type="SAM" id="MobiDB-lite"/>
    </source>
</evidence>
<dbReference type="KEGG" id="egt:105955935"/>
<feature type="region of interest" description="Disordered" evidence="1">
    <location>
        <begin position="123"/>
        <end position="167"/>
    </location>
</feature>
<dbReference type="eggNOG" id="ENOG502S1K9">
    <property type="taxonomic scope" value="Eukaryota"/>
</dbReference>
<evidence type="ECO:0000256" key="2">
    <source>
        <dbReference type="SAM" id="Phobius"/>
    </source>
</evidence>
<dbReference type="OMA" id="WKISAFR"/>
<dbReference type="OrthoDB" id="1930702at2759"/>
<evidence type="ECO:0000313" key="4">
    <source>
        <dbReference type="Proteomes" id="UP000030748"/>
    </source>
</evidence>
<organism evidence="3 4">
    <name type="scientific">Erythranthe guttata</name>
    <name type="common">Yellow monkey flower</name>
    <name type="synonym">Mimulus guttatus</name>
    <dbReference type="NCBI Taxonomy" id="4155"/>
    <lineage>
        <taxon>Eukaryota</taxon>
        <taxon>Viridiplantae</taxon>
        <taxon>Streptophyta</taxon>
        <taxon>Embryophyta</taxon>
        <taxon>Tracheophyta</taxon>
        <taxon>Spermatophyta</taxon>
        <taxon>Magnoliopsida</taxon>
        <taxon>eudicotyledons</taxon>
        <taxon>Gunneridae</taxon>
        <taxon>Pentapetalae</taxon>
        <taxon>asterids</taxon>
        <taxon>lamiids</taxon>
        <taxon>Lamiales</taxon>
        <taxon>Phrymaceae</taxon>
        <taxon>Erythranthe</taxon>
    </lineage>
</organism>
<evidence type="ECO:0000313" key="3">
    <source>
        <dbReference type="EMBL" id="EYU45945.1"/>
    </source>
</evidence>
<reference evidence="3 4" key="1">
    <citation type="journal article" date="2013" name="Proc. Natl. Acad. Sci. U.S.A.">
        <title>Fine-scale variation in meiotic recombination in Mimulus inferred from population shotgun sequencing.</title>
        <authorList>
            <person name="Hellsten U."/>
            <person name="Wright K.M."/>
            <person name="Jenkins J."/>
            <person name="Shu S."/>
            <person name="Yuan Y."/>
            <person name="Wessler S.R."/>
            <person name="Schmutz J."/>
            <person name="Willis J.H."/>
            <person name="Rokhsar D.S."/>
        </authorList>
    </citation>
    <scope>NUCLEOTIDE SEQUENCE [LARGE SCALE GENOMIC DNA]</scope>
    <source>
        <strain evidence="4">cv. DUN x IM62</strain>
    </source>
</reference>
<dbReference type="AlphaFoldDB" id="A0A022S3U5"/>
<protein>
    <recommendedName>
        <fullName evidence="5">Transmembrane protein</fullName>
    </recommendedName>
</protein>
<dbReference type="PANTHER" id="PTHR36735:SF1">
    <property type="entry name" value="TRANSMEMBRANE PROTEIN"/>
    <property type="match status" value="1"/>
</dbReference>
<dbReference type="EMBL" id="KI630171">
    <property type="protein sequence ID" value="EYU45945.1"/>
    <property type="molecule type" value="Genomic_DNA"/>
</dbReference>
<accession>A0A022S3U5</accession>
<feature type="compositionally biased region" description="Basic residues" evidence="1">
    <location>
        <begin position="133"/>
        <end position="147"/>
    </location>
</feature>
<dbReference type="PhylomeDB" id="A0A022S3U5"/>
<sequence length="167" mass="18244">MAASSAPLSLILNPKSPLHLHSSFSPVTFQSTQSSRRIPYYLNLPTAVRPKPPKSFKLAAINGNFSLSEAIPVEASQEIVSTTDDGVATVISVLLFVAFVGLSILTIGVVYIAVTDFLQKRERDKFEKEESAKKKKGGKKGRVRARAGPKGFGQKNQEYDDYLDEAD</sequence>
<proteinExistence type="predicted"/>
<dbReference type="PANTHER" id="PTHR36735">
    <property type="entry name" value="TRANSMEMBRANE PROTEIN"/>
    <property type="match status" value="1"/>
</dbReference>
<keyword evidence="2" id="KW-0472">Membrane</keyword>
<dbReference type="STRING" id="4155.A0A022S3U5"/>
<feature type="compositionally biased region" description="Basic and acidic residues" evidence="1">
    <location>
        <begin position="123"/>
        <end position="132"/>
    </location>
</feature>
<dbReference type="Proteomes" id="UP000030748">
    <property type="component" value="Unassembled WGS sequence"/>
</dbReference>
<feature type="transmembrane region" description="Helical" evidence="2">
    <location>
        <begin position="90"/>
        <end position="114"/>
    </location>
</feature>
<keyword evidence="2" id="KW-0812">Transmembrane</keyword>
<keyword evidence="4" id="KW-1185">Reference proteome</keyword>
<gene>
    <name evidence="3" type="ORF">MIMGU_mgv1a015129mg</name>
</gene>